<dbReference type="PANTHER" id="PTHR43493">
    <property type="entry name" value="DNA GYRASE/TOPOISOMERASE SUBUNIT A"/>
    <property type="match status" value="1"/>
</dbReference>
<sequence>MARRSKSAVSDYPVDVVENIVDIDVSAEMESSFLEYSYSVIYSRALPDARDGLKPVQRRILYMMQQMGLRPDKGHVKSARVTGEVMGKLHPHGDAAIYDAMVRLAQPFALRLPLVDGHGNFGSLDDGPAAARYTEARMAPAAQALTADLEEDVVDFVPNYDNQFMQPAVLPAAFPNLLVNGTTGIAVGMATNMAPHNLREVIAGTRHLIAHPEASLKDIMKFIPGPDLPTGGTIVGLGGIRDAYETGRGTFKTRAKVAIEQVSPRKQGIVVTELPYMVGPEKVIEKIKDGVNSKKLTGISDVVDLTDRTNGLRLVIEIKNGFNPEAVLAALYKHTPLEDSFGINNVALVDGQPQTLGLLDLMRVYIDHRLNVVRRRTEFRLGKRTDRLHLVEGLLVAILDIDEVIQIIRESDETAQAREKLKAVFDLTDTQANHILELRLRQLTKYSRLELEAERDTLQQEIAELQRILGSDAALRELVSDELAEVAERYGTDRRTQLKTKDDMQVAIEAVTAQSKAKKSLGLALEIADEPCWVLLSASGMMGRTPGKPIREALVDPGKRFKHDVFASIVPTTARGEIGAVTSAGRMVRLSVMDIAVLDENGGTPSMASAVKATELVQLAKDEKLVALVPLNTVLALATAGGVIKRLNPDYPLNQTEWDIMKLKDGDEIVAAAPCPTDDAVLTFVTRDAKLLTFDAAKVRPQGRTGGGIAGIKLADSDRLIALGVTAPGDAAEVVTVTNGKDGLASAKVTALSEYPQKGRATGGVRAHRFLTGESQLALAWVGVGPAKAASSGGVARSLPTEHGARDGSGVMLTQSIGIVGPNYAAVSAAMAVSPEGEKLF</sequence>
<dbReference type="InterPro" id="IPR013758">
    <property type="entry name" value="Topo_IIA_A/C_ab"/>
</dbReference>
<dbReference type="PANTHER" id="PTHR43493:SF5">
    <property type="entry name" value="DNA GYRASE SUBUNIT A, CHLOROPLASTIC_MITOCHONDRIAL"/>
    <property type="match status" value="1"/>
</dbReference>
<dbReference type="FunFam" id="1.10.268.10:FF:000001">
    <property type="entry name" value="DNA gyrase subunit A"/>
    <property type="match status" value="1"/>
</dbReference>
<comment type="catalytic activity">
    <reaction evidence="1 7">
        <text>ATP-dependent breakage, passage and rejoining of double-stranded DNA.</text>
        <dbReference type="EC" id="5.6.2.2"/>
    </reaction>
</comment>
<proteinExistence type="inferred from homology"/>
<dbReference type="NCBIfam" id="NF004044">
    <property type="entry name" value="PRK05561.1"/>
    <property type="match status" value="1"/>
</dbReference>
<dbReference type="GO" id="GO:0003677">
    <property type="term" value="F:DNA binding"/>
    <property type="evidence" value="ECO:0007669"/>
    <property type="project" value="UniProtKB-UniRule"/>
</dbReference>
<dbReference type="SMART" id="SM00434">
    <property type="entry name" value="TOP4c"/>
    <property type="match status" value="1"/>
</dbReference>
<feature type="domain" description="Topo IIA-type catalytic" evidence="8">
    <location>
        <begin position="46"/>
        <end position="511"/>
    </location>
</feature>
<keyword evidence="6 7" id="KW-0413">Isomerase</keyword>
<dbReference type="InterPro" id="IPR050220">
    <property type="entry name" value="Type_II_DNA_Topoisomerases"/>
</dbReference>
<dbReference type="InterPro" id="IPR006691">
    <property type="entry name" value="GyrA/parC_rep"/>
</dbReference>
<dbReference type="FunFam" id="3.30.1360.40:FF:000002">
    <property type="entry name" value="DNA gyrase subunit A"/>
    <property type="match status" value="1"/>
</dbReference>
<dbReference type="Gene3D" id="3.90.199.10">
    <property type="entry name" value="Topoisomerase II, domain 5"/>
    <property type="match status" value="1"/>
</dbReference>
<accession>A0A0K2RWW2</accession>
<dbReference type="RefSeq" id="WP_060823612.1">
    <property type="nucleotide sequence ID" value="NZ_AP014938.1"/>
</dbReference>
<evidence type="ECO:0000256" key="1">
    <source>
        <dbReference type="ARBA" id="ARBA00000185"/>
    </source>
</evidence>
<dbReference type="Pfam" id="PF00521">
    <property type="entry name" value="DNA_topoisoIV"/>
    <property type="match status" value="1"/>
</dbReference>
<dbReference type="EC" id="5.6.2.2" evidence="3"/>
<dbReference type="GO" id="GO:0006265">
    <property type="term" value="P:DNA topological change"/>
    <property type="evidence" value="ECO:0007669"/>
    <property type="project" value="UniProtKB-UniRule"/>
</dbReference>
<dbReference type="GO" id="GO:0005737">
    <property type="term" value="C:cytoplasm"/>
    <property type="evidence" value="ECO:0007669"/>
    <property type="project" value="TreeGrafter"/>
</dbReference>
<keyword evidence="5 7" id="KW-0238">DNA-binding</keyword>
<dbReference type="Gene3D" id="3.30.1360.40">
    <property type="match status" value="1"/>
</dbReference>
<evidence type="ECO:0000256" key="4">
    <source>
        <dbReference type="ARBA" id="ARBA00023029"/>
    </source>
</evidence>
<dbReference type="CDD" id="cd00187">
    <property type="entry name" value="TOP4c"/>
    <property type="match status" value="1"/>
</dbReference>
<evidence type="ECO:0000256" key="5">
    <source>
        <dbReference type="ARBA" id="ARBA00023125"/>
    </source>
</evidence>
<evidence type="ECO:0000313" key="9">
    <source>
        <dbReference type="EMBL" id="BAS19351.1"/>
    </source>
</evidence>
<dbReference type="InterPro" id="IPR035516">
    <property type="entry name" value="Gyrase/topoIV_suA_C"/>
</dbReference>
<dbReference type="Gene3D" id="1.10.268.10">
    <property type="entry name" value="Topoisomerase, domain 3"/>
    <property type="match status" value="1"/>
</dbReference>
<dbReference type="InterPro" id="IPR013757">
    <property type="entry name" value="Topo_IIA_A_a_sf"/>
</dbReference>
<name>A0A0K2RWW2_9MICC</name>
<dbReference type="Proteomes" id="UP000066203">
    <property type="component" value="Chromosome"/>
</dbReference>
<protein>
    <recommendedName>
        <fullName evidence="3">DNA topoisomerase (ATP-hydrolyzing)</fullName>
        <ecNumber evidence="3">5.6.2.2</ecNumber>
    </recommendedName>
</protein>
<evidence type="ECO:0000259" key="8">
    <source>
        <dbReference type="PROSITE" id="PS52040"/>
    </source>
</evidence>
<evidence type="ECO:0000313" key="10">
    <source>
        <dbReference type="Proteomes" id="UP000066203"/>
    </source>
</evidence>
<evidence type="ECO:0000256" key="2">
    <source>
        <dbReference type="ARBA" id="ARBA00008263"/>
    </source>
</evidence>
<dbReference type="SUPFAM" id="SSF101904">
    <property type="entry name" value="GyrA/ParC C-terminal domain-like"/>
    <property type="match status" value="1"/>
</dbReference>
<dbReference type="InterPro" id="IPR002205">
    <property type="entry name" value="Topo_IIA_dom_A"/>
</dbReference>
<dbReference type="PROSITE" id="PS52040">
    <property type="entry name" value="TOPO_IIA"/>
    <property type="match status" value="1"/>
</dbReference>
<dbReference type="SUPFAM" id="SSF56719">
    <property type="entry name" value="Type II DNA topoisomerase"/>
    <property type="match status" value="1"/>
</dbReference>
<keyword evidence="4 7" id="KW-0799">Topoisomerase</keyword>
<evidence type="ECO:0000256" key="7">
    <source>
        <dbReference type="PROSITE-ProRule" id="PRU01384"/>
    </source>
</evidence>
<comment type="similarity">
    <text evidence="2">Belongs to the type II topoisomerase GyrA/ParC subunit family.</text>
</comment>
<dbReference type="GO" id="GO:0009330">
    <property type="term" value="C:DNA topoisomerase type II (double strand cut, ATP-hydrolyzing) complex"/>
    <property type="evidence" value="ECO:0007669"/>
    <property type="project" value="TreeGrafter"/>
</dbReference>
<reference evidence="10" key="1">
    <citation type="submission" date="2015-08" db="EMBL/GenBank/DDBJ databases">
        <title>Complete genome sequence of Rothia mucilaginosa strain NUM-Rm6536.</title>
        <authorList>
            <person name="Nambu T."/>
        </authorList>
    </citation>
    <scope>NUCLEOTIDE SEQUENCE [LARGE SCALE GENOMIC DNA]</scope>
    <source>
        <strain evidence="10">NUM-Rm6536</strain>
    </source>
</reference>
<feature type="active site" description="O-(5'-phospho-DNA)-tyrosine intermediate" evidence="7">
    <location>
        <position position="133"/>
    </location>
</feature>
<dbReference type="InterPro" id="IPR013760">
    <property type="entry name" value="Topo_IIA-like_dom_sf"/>
</dbReference>
<organism evidence="9">
    <name type="scientific">Rothia mucilaginosa</name>
    <dbReference type="NCBI Taxonomy" id="43675"/>
    <lineage>
        <taxon>Bacteria</taxon>
        <taxon>Bacillati</taxon>
        <taxon>Actinomycetota</taxon>
        <taxon>Actinomycetes</taxon>
        <taxon>Micrococcales</taxon>
        <taxon>Micrococcaceae</taxon>
        <taxon>Rothia</taxon>
    </lineage>
</organism>
<evidence type="ECO:0000256" key="3">
    <source>
        <dbReference type="ARBA" id="ARBA00012895"/>
    </source>
</evidence>
<dbReference type="AlphaFoldDB" id="A0A0K2RWW2"/>
<dbReference type="PATRIC" id="fig|43675.28.peg.108"/>
<dbReference type="Gene3D" id="2.120.10.90">
    <property type="entry name" value="DNA gyrase/topoisomerase IV, subunit A, C-terminal"/>
    <property type="match status" value="1"/>
</dbReference>
<evidence type="ECO:0000256" key="6">
    <source>
        <dbReference type="ARBA" id="ARBA00023235"/>
    </source>
</evidence>
<dbReference type="GO" id="GO:0005524">
    <property type="term" value="F:ATP binding"/>
    <property type="evidence" value="ECO:0007669"/>
    <property type="project" value="InterPro"/>
</dbReference>
<gene>
    <name evidence="9" type="ORF">RM6536_0104</name>
</gene>
<dbReference type="Pfam" id="PF03989">
    <property type="entry name" value="DNA_gyraseA_C"/>
    <property type="match status" value="3"/>
</dbReference>
<dbReference type="EMBL" id="AP014938">
    <property type="protein sequence ID" value="BAS19351.1"/>
    <property type="molecule type" value="Genomic_DNA"/>
</dbReference>
<dbReference type="GO" id="GO:0034335">
    <property type="term" value="F:DNA negative supercoiling activity"/>
    <property type="evidence" value="ECO:0007669"/>
    <property type="project" value="UniProtKB-ARBA"/>
</dbReference>